<dbReference type="Proteomes" id="UP000790709">
    <property type="component" value="Unassembled WGS sequence"/>
</dbReference>
<protein>
    <submittedName>
        <fullName evidence="1">Uncharacterized protein</fullName>
    </submittedName>
</protein>
<gene>
    <name evidence="1" type="ORF">BV22DRAFT_155515</name>
</gene>
<reference evidence="1" key="1">
    <citation type="journal article" date="2021" name="New Phytol.">
        <title>Evolutionary innovations through gain and loss of genes in the ectomycorrhizal Boletales.</title>
        <authorList>
            <person name="Wu G."/>
            <person name="Miyauchi S."/>
            <person name="Morin E."/>
            <person name="Kuo A."/>
            <person name="Drula E."/>
            <person name="Varga T."/>
            <person name="Kohler A."/>
            <person name="Feng B."/>
            <person name="Cao Y."/>
            <person name="Lipzen A."/>
            <person name="Daum C."/>
            <person name="Hundley H."/>
            <person name="Pangilinan J."/>
            <person name="Johnson J."/>
            <person name="Barry K."/>
            <person name="LaButti K."/>
            <person name="Ng V."/>
            <person name="Ahrendt S."/>
            <person name="Min B."/>
            <person name="Choi I.G."/>
            <person name="Park H."/>
            <person name="Plett J.M."/>
            <person name="Magnuson J."/>
            <person name="Spatafora J.W."/>
            <person name="Nagy L.G."/>
            <person name="Henrissat B."/>
            <person name="Grigoriev I.V."/>
            <person name="Yang Z.L."/>
            <person name="Xu J."/>
            <person name="Martin F.M."/>
        </authorList>
    </citation>
    <scope>NUCLEOTIDE SEQUENCE</scope>
    <source>
        <strain evidence="1">KUC20120723A-06</strain>
    </source>
</reference>
<evidence type="ECO:0000313" key="1">
    <source>
        <dbReference type="EMBL" id="KAH7929109.1"/>
    </source>
</evidence>
<proteinExistence type="predicted"/>
<name>A0ACB8BTT2_9AGAM</name>
<dbReference type="EMBL" id="MU266345">
    <property type="protein sequence ID" value="KAH7929109.1"/>
    <property type="molecule type" value="Genomic_DNA"/>
</dbReference>
<accession>A0ACB8BTT2</accession>
<sequence>MDLKHFRVRIQRVTKQILMMAGSTAQLGTQPHSTQTTADMESRSASASRPWSLSRAIVSHKAGQIPEEPSTISPEAQGISNEYVSNQLPTHLLYVPYMKLMSA</sequence>
<organism evidence="1 2">
    <name type="scientific">Leucogyrophana mollusca</name>
    <dbReference type="NCBI Taxonomy" id="85980"/>
    <lineage>
        <taxon>Eukaryota</taxon>
        <taxon>Fungi</taxon>
        <taxon>Dikarya</taxon>
        <taxon>Basidiomycota</taxon>
        <taxon>Agaricomycotina</taxon>
        <taxon>Agaricomycetes</taxon>
        <taxon>Agaricomycetidae</taxon>
        <taxon>Boletales</taxon>
        <taxon>Boletales incertae sedis</taxon>
        <taxon>Leucogyrophana</taxon>
    </lineage>
</organism>
<keyword evidence="2" id="KW-1185">Reference proteome</keyword>
<comment type="caution">
    <text evidence="1">The sequence shown here is derived from an EMBL/GenBank/DDBJ whole genome shotgun (WGS) entry which is preliminary data.</text>
</comment>
<evidence type="ECO:0000313" key="2">
    <source>
        <dbReference type="Proteomes" id="UP000790709"/>
    </source>
</evidence>